<proteinExistence type="predicted"/>
<gene>
    <name evidence="1" type="ORF">SAMN04489732_12913</name>
</gene>
<reference evidence="1 2" key="1">
    <citation type="submission" date="2016-10" db="EMBL/GenBank/DDBJ databases">
        <authorList>
            <person name="de Groot N.N."/>
        </authorList>
    </citation>
    <scope>NUCLEOTIDE SEQUENCE [LARGE SCALE GENOMIC DNA]</scope>
    <source>
        <strain evidence="1 2">DSM 44993</strain>
    </source>
</reference>
<protein>
    <submittedName>
        <fullName evidence="1">Uncharacterized protein</fullName>
    </submittedName>
</protein>
<evidence type="ECO:0000313" key="1">
    <source>
        <dbReference type="EMBL" id="SEP53588.1"/>
    </source>
</evidence>
<keyword evidence="2" id="KW-1185">Reference proteome</keyword>
<sequence length="73" mass="7782">MDLTIAIQKVTAEYVVPADQIADPGEVAWEIRGAVTAEEVGSWPLTAELIEAYRAVVQADAEEITAALRGVAK</sequence>
<accession>A0A1H8YQE5</accession>
<organism evidence="1 2">
    <name type="scientific">Amycolatopsis saalfeldensis</name>
    <dbReference type="NCBI Taxonomy" id="394193"/>
    <lineage>
        <taxon>Bacteria</taxon>
        <taxon>Bacillati</taxon>
        <taxon>Actinomycetota</taxon>
        <taxon>Actinomycetes</taxon>
        <taxon>Pseudonocardiales</taxon>
        <taxon>Pseudonocardiaceae</taxon>
        <taxon>Amycolatopsis</taxon>
    </lineage>
</organism>
<dbReference type="RefSeq" id="WP_091628357.1">
    <property type="nucleotide sequence ID" value="NZ_FOEF01000029.1"/>
</dbReference>
<dbReference type="EMBL" id="FOEF01000029">
    <property type="protein sequence ID" value="SEP53588.1"/>
    <property type="molecule type" value="Genomic_DNA"/>
</dbReference>
<name>A0A1H8YQE5_9PSEU</name>
<dbReference type="Proteomes" id="UP000198582">
    <property type="component" value="Unassembled WGS sequence"/>
</dbReference>
<evidence type="ECO:0000313" key="2">
    <source>
        <dbReference type="Proteomes" id="UP000198582"/>
    </source>
</evidence>
<dbReference type="AlphaFoldDB" id="A0A1H8YQE5"/>